<dbReference type="RefSeq" id="WP_338392514.1">
    <property type="nucleotide sequence ID" value="NZ_AP025314.1"/>
</dbReference>
<proteinExistence type="predicted"/>
<accession>A0AAU9DIM3</accession>
<evidence type="ECO:0000313" key="1">
    <source>
        <dbReference type="EMBL" id="BDD10990.1"/>
    </source>
</evidence>
<dbReference type="KEGG" id="fax:FUAX_34220"/>
<keyword evidence="2" id="KW-1185">Reference proteome</keyword>
<evidence type="ECO:0000313" key="2">
    <source>
        <dbReference type="Proteomes" id="UP001348817"/>
    </source>
</evidence>
<dbReference type="AlphaFoldDB" id="A0AAU9DIM3"/>
<dbReference type="Proteomes" id="UP001348817">
    <property type="component" value="Chromosome"/>
</dbReference>
<evidence type="ECO:0008006" key="3">
    <source>
        <dbReference type="Google" id="ProtNLM"/>
    </source>
</evidence>
<protein>
    <recommendedName>
        <fullName evidence="3">YubB ferredoxin-like domain-containing protein</fullName>
    </recommendedName>
</protein>
<dbReference type="EMBL" id="AP025314">
    <property type="protein sequence ID" value="BDD10990.1"/>
    <property type="molecule type" value="Genomic_DNA"/>
</dbReference>
<reference evidence="1 2" key="1">
    <citation type="submission" date="2021-12" db="EMBL/GenBank/DDBJ databases">
        <title>Genome sequencing of bacteria with rrn-lacking chromosome and rrn-plasmid.</title>
        <authorList>
            <person name="Anda M."/>
            <person name="Iwasaki W."/>
        </authorList>
    </citation>
    <scope>NUCLEOTIDE SEQUENCE [LARGE SCALE GENOMIC DNA]</scope>
    <source>
        <strain evidence="1 2">DSM 100852</strain>
    </source>
</reference>
<gene>
    <name evidence="1" type="ORF">FUAX_34220</name>
</gene>
<name>A0AAU9DIM3_9BACT</name>
<sequence>MNEFLDQIEIARYNESKKRYDGSFYIFIRATAKELDDKTLLKALNLGEFSFWSQENKPEKDNCGILITETEGWIHIIDNWSYSLWSKLRGLKGLEKLGAKFDVFYCMAPDLTEGVNFGYFKDGQLLRNYMVEHWVYPNMRVNVGNLPNEAQIFEKGDHFEGALRYAEENLGIKIYHDPKKARTYTAFEDLDFSFDEDEVF</sequence>
<organism evidence="1 2">
    <name type="scientific">Fulvitalea axinellae</name>
    <dbReference type="NCBI Taxonomy" id="1182444"/>
    <lineage>
        <taxon>Bacteria</taxon>
        <taxon>Pseudomonadati</taxon>
        <taxon>Bacteroidota</taxon>
        <taxon>Cytophagia</taxon>
        <taxon>Cytophagales</taxon>
        <taxon>Persicobacteraceae</taxon>
        <taxon>Fulvitalea</taxon>
    </lineage>
</organism>